<keyword evidence="9" id="KW-0961">Cell wall biogenesis/degradation</keyword>
<evidence type="ECO:0000256" key="4">
    <source>
        <dbReference type="ARBA" id="ARBA00022598"/>
    </source>
</evidence>
<dbReference type="AlphaFoldDB" id="A0A4U8TQC8"/>
<proteinExistence type="inferred from homology"/>
<dbReference type="STRING" id="425400.LS65_10245"/>
<dbReference type="EMBL" id="JRMQ02000002">
    <property type="protein sequence ID" value="TLE02747.1"/>
    <property type="molecule type" value="Genomic_DNA"/>
</dbReference>
<evidence type="ECO:0000256" key="5">
    <source>
        <dbReference type="ARBA" id="ARBA00022618"/>
    </source>
</evidence>
<comment type="pathway">
    <text evidence="2 9">Cell wall biogenesis; peptidoglycan biosynthesis.</text>
</comment>
<name>A0A4U8TQC8_9HELI</name>
<dbReference type="GO" id="GO:0008764">
    <property type="term" value="F:UDP-N-acetylmuramoylalanine-D-glutamate ligase activity"/>
    <property type="evidence" value="ECO:0007669"/>
    <property type="project" value="UniProtKB-UniRule"/>
</dbReference>
<dbReference type="UniPathway" id="UPA00219"/>
<feature type="binding site" evidence="9">
    <location>
        <begin position="115"/>
        <end position="121"/>
    </location>
    <ligand>
        <name>ATP</name>
        <dbReference type="ChEBI" id="CHEBI:30616"/>
    </ligand>
</feature>
<feature type="domain" description="Mur ligase central" evidence="10">
    <location>
        <begin position="113"/>
        <end position="234"/>
    </location>
</feature>
<dbReference type="GO" id="GO:0008360">
    <property type="term" value="P:regulation of cell shape"/>
    <property type="evidence" value="ECO:0007669"/>
    <property type="project" value="UniProtKB-KW"/>
</dbReference>
<dbReference type="GO" id="GO:0005737">
    <property type="term" value="C:cytoplasm"/>
    <property type="evidence" value="ECO:0007669"/>
    <property type="project" value="UniProtKB-SubCell"/>
</dbReference>
<evidence type="ECO:0000256" key="9">
    <source>
        <dbReference type="HAMAP-Rule" id="MF_00639"/>
    </source>
</evidence>
<dbReference type="OrthoDB" id="9809796at2"/>
<dbReference type="InterPro" id="IPR013221">
    <property type="entry name" value="Mur_ligase_cen"/>
</dbReference>
<dbReference type="Proteomes" id="UP000029707">
    <property type="component" value="Unassembled WGS sequence"/>
</dbReference>
<dbReference type="RefSeq" id="WP_034363865.1">
    <property type="nucleotide sequence ID" value="NZ_CAJUDB010000001.1"/>
</dbReference>
<dbReference type="InterPro" id="IPR036565">
    <property type="entry name" value="Mur-like_cat_sf"/>
</dbReference>
<dbReference type="GO" id="GO:0071555">
    <property type="term" value="P:cell wall organization"/>
    <property type="evidence" value="ECO:0007669"/>
    <property type="project" value="UniProtKB-KW"/>
</dbReference>
<dbReference type="GO" id="GO:0004326">
    <property type="term" value="F:tetrahydrofolylpolyglutamate synthase activity"/>
    <property type="evidence" value="ECO:0007669"/>
    <property type="project" value="InterPro"/>
</dbReference>
<comment type="similarity">
    <text evidence="9">Belongs to the MurCDEF family.</text>
</comment>
<dbReference type="InterPro" id="IPR018109">
    <property type="entry name" value="Folylpolyglutamate_synth_CS"/>
</dbReference>
<keyword evidence="7 9" id="KW-0067">ATP-binding</keyword>
<keyword evidence="6 9" id="KW-0547">Nucleotide-binding</keyword>
<evidence type="ECO:0000256" key="1">
    <source>
        <dbReference type="ARBA" id="ARBA00004496"/>
    </source>
</evidence>
<dbReference type="NCBIfam" id="TIGR01087">
    <property type="entry name" value="murD"/>
    <property type="match status" value="1"/>
</dbReference>
<dbReference type="Gene3D" id="3.40.1190.10">
    <property type="entry name" value="Mur-like, catalytic domain"/>
    <property type="match status" value="1"/>
</dbReference>
<keyword evidence="9" id="KW-0573">Peptidoglycan synthesis</keyword>
<evidence type="ECO:0000256" key="8">
    <source>
        <dbReference type="ARBA" id="ARBA00023306"/>
    </source>
</evidence>
<dbReference type="HAMAP" id="MF_00639">
    <property type="entry name" value="MurD"/>
    <property type="match status" value="1"/>
</dbReference>
<comment type="function">
    <text evidence="9">Cell wall formation. Catalyzes the addition of glutamate to the nucleotide precursor UDP-N-acetylmuramoyl-L-alanine (UMA).</text>
</comment>
<dbReference type="GO" id="GO:0051301">
    <property type="term" value="P:cell division"/>
    <property type="evidence" value="ECO:0007669"/>
    <property type="project" value="UniProtKB-KW"/>
</dbReference>
<comment type="caution">
    <text evidence="11">The sequence shown here is derived from an EMBL/GenBank/DDBJ whole genome shotgun (WGS) entry which is preliminary data.</text>
</comment>
<dbReference type="InterPro" id="IPR036615">
    <property type="entry name" value="Mur_ligase_C_dom_sf"/>
</dbReference>
<evidence type="ECO:0000256" key="7">
    <source>
        <dbReference type="ARBA" id="ARBA00022840"/>
    </source>
</evidence>
<keyword evidence="12" id="KW-1185">Reference proteome</keyword>
<dbReference type="SUPFAM" id="SSF53623">
    <property type="entry name" value="MurD-like peptide ligases, catalytic domain"/>
    <property type="match status" value="1"/>
</dbReference>
<keyword evidence="9" id="KW-0133">Cell shape</keyword>
<dbReference type="SUPFAM" id="SSF53244">
    <property type="entry name" value="MurD-like peptide ligases, peptide-binding domain"/>
    <property type="match status" value="1"/>
</dbReference>
<keyword evidence="5 9" id="KW-0132">Cell division</keyword>
<dbReference type="GO" id="GO:0009252">
    <property type="term" value="P:peptidoglycan biosynthetic process"/>
    <property type="evidence" value="ECO:0007669"/>
    <property type="project" value="UniProtKB-UniRule"/>
</dbReference>
<dbReference type="PANTHER" id="PTHR43692">
    <property type="entry name" value="UDP-N-ACETYLMURAMOYLALANINE--D-GLUTAMATE LIGASE"/>
    <property type="match status" value="1"/>
</dbReference>
<protein>
    <recommendedName>
        <fullName evidence="9">UDP-N-acetylmuramoylalanine--D-glutamate ligase</fullName>
        <ecNumber evidence="9">6.3.2.9</ecNumber>
    </recommendedName>
    <alternativeName>
        <fullName evidence="9">D-glutamic acid-adding enzyme</fullName>
    </alternativeName>
    <alternativeName>
        <fullName evidence="9">UDP-N-acetylmuramoyl-L-alanyl-D-glutamate synthetase</fullName>
    </alternativeName>
</protein>
<dbReference type="PROSITE" id="PS01011">
    <property type="entry name" value="FOLYLPOLYGLU_SYNT_1"/>
    <property type="match status" value="1"/>
</dbReference>
<comment type="catalytic activity">
    <reaction evidence="9">
        <text>UDP-N-acetyl-alpha-D-muramoyl-L-alanine + D-glutamate + ATP = UDP-N-acetyl-alpha-D-muramoyl-L-alanyl-D-glutamate + ADP + phosphate + H(+)</text>
        <dbReference type="Rhea" id="RHEA:16429"/>
        <dbReference type="ChEBI" id="CHEBI:15378"/>
        <dbReference type="ChEBI" id="CHEBI:29986"/>
        <dbReference type="ChEBI" id="CHEBI:30616"/>
        <dbReference type="ChEBI" id="CHEBI:43474"/>
        <dbReference type="ChEBI" id="CHEBI:83898"/>
        <dbReference type="ChEBI" id="CHEBI:83900"/>
        <dbReference type="ChEBI" id="CHEBI:456216"/>
        <dbReference type="EC" id="6.3.2.9"/>
    </reaction>
</comment>
<evidence type="ECO:0000313" key="12">
    <source>
        <dbReference type="Proteomes" id="UP000029707"/>
    </source>
</evidence>
<evidence type="ECO:0000256" key="2">
    <source>
        <dbReference type="ARBA" id="ARBA00004752"/>
    </source>
</evidence>
<dbReference type="GO" id="GO:0005524">
    <property type="term" value="F:ATP binding"/>
    <property type="evidence" value="ECO:0007669"/>
    <property type="project" value="UniProtKB-UniRule"/>
</dbReference>
<comment type="subcellular location">
    <subcellularLocation>
        <location evidence="1 9">Cytoplasm</location>
    </subcellularLocation>
</comment>
<evidence type="ECO:0000313" key="11">
    <source>
        <dbReference type="EMBL" id="TLE02747.1"/>
    </source>
</evidence>
<reference evidence="11 12" key="1">
    <citation type="journal article" date="2014" name="Genome Announc.">
        <title>Draft genome sequences of eight enterohepatic helicobacter species isolated from both laboratory and wild rodents.</title>
        <authorList>
            <person name="Sheh A."/>
            <person name="Shen Z."/>
            <person name="Fox J.G."/>
        </authorList>
    </citation>
    <scope>NUCLEOTIDE SEQUENCE [LARGE SCALE GENOMIC DNA]</scope>
    <source>
        <strain evidence="11 12">MIT 01-6451</strain>
    </source>
</reference>
<keyword evidence="3 9" id="KW-0963">Cytoplasm</keyword>
<dbReference type="Gene3D" id="3.90.190.20">
    <property type="entry name" value="Mur ligase, C-terminal domain"/>
    <property type="match status" value="1"/>
</dbReference>
<organism evidence="11 12">
    <name type="scientific">Helicobacter japonicus</name>
    <dbReference type="NCBI Taxonomy" id="425400"/>
    <lineage>
        <taxon>Bacteria</taxon>
        <taxon>Pseudomonadati</taxon>
        <taxon>Campylobacterota</taxon>
        <taxon>Epsilonproteobacteria</taxon>
        <taxon>Campylobacterales</taxon>
        <taxon>Helicobacteraceae</taxon>
        <taxon>Helicobacter</taxon>
    </lineage>
</organism>
<keyword evidence="4 9" id="KW-0436">Ligase</keyword>
<accession>A0A4U8TQC8</accession>
<dbReference type="EC" id="6.3.2.9" evidence="9"/>
<keyword evidence="8 9" id="KW-0131">Cell cycle</keyword>
<dbReference type="Pfam" id="PF08245">
    <property type="entry name" value="Mur_ligase_M"/>
    <property type="match status" value="1"/>
</dbReference>
<evidence type="ECO:0000256" key="6">
    <source>
        <dbReference type="ARBA" id="ARBA00022741"/>
    </source>
</evidence>
<sequence>MRISIFGYGVTTTPLVAFLNAQGHKLCIYDDKFENMKTDDYGNTLLPSSHFSPAQSDMEILSPGIPPFHPLVQKAQNLVSEYDYFANLLLEDSQKNGANGTNNKMQMPFMIWISGTNGKTTTTEMTTLLLEPFGAQSGGNIGTPLAQLYRQKPKVWVLETSSFTLHYTHKAYPQIYALLPVKEDHISWHGSFENYIEDKLSPLQCMDSKTFAIIPAELAYHSFVKDFNGTLVTYESAHDLAQKCDIHIQNIHFKEPFLLDATLALSIAKYAFSADNIALLNTFHIGSHRIAEFYDKHNRLWVDDSKGTNVDATIAAIARYAHTHIMLILGGDDKGANLTPLFDFMRGKDIEIFSIGSNEERLINFAQSYEIPITACENLHNAMNAIHNKRAFDAKDVVLLSPAAASLDQFSSYKERGEIFTQLALRE</sequence>
<gene>
    <name evidence="9" type="primary">murD</name>
    <name evidence="11" type="ORF">LS65_002130</name>
</gene>
<dbReference type="PANTHER" id="PTHR43692:SF1">
    <property type="entry name" value="UDP-N-ACETYLMURAMOYLALANINE--D-GLUTAMATE LIGASE"/>
    <property type="match status" value="1"/>
</dbReference>
<dbReference type="Gene3D" id="3.40.50.720">
    <property type="entry name" value="NAD(P)-binding Rossmann-like Domain"/>
    <property type="match status" value="1"/>
</dbReference>
<evidence type="ECO:0000259" key="10">
    <source>
        <dbReference type="Pfam" id="PF08245"/>
    </source>
</evidence>
<dbReference type="InterPro" id="IPR005762">
    <property type="entry name" value="MurD"/>
</dbReference>
<evidence type="ECO:0000256" key="3">
    <source>
        <dbReference type="ARBA" id="ARBA00022490"/>
    </source>
</evidence>